<dbReference type="Proteomes" id="UP000184041">
    <property type="component" value="Unassembled WGS sequence"/>
</dbReference>
<dbReference type="PANTHER" id="PTHR33692:SF1">
    <property type="entry name" value="RIBOSOME MATURATION FACTOR RIMM"/>
    <property type="match status" value="1"/>
</dbReference>
<dbReference type="NCBIfam" id="TIGR02273">
    <property type="entry name" value="16S_RimM"/>
    <property type="match status" value="1"/>
</dbReference>
<keyword evidence="3 5" id="KW-0698">rRNA processing</keyword>
<dbReference type="GO" id="GO:0042274">
    <property type="term" value="P:ribosomal small subunit biogenesis"/>
    <property type="evidence" value="ECO:0007669"/>
    <property type="project" value="UniProtKB-UniRule"/>
</dbReference>
<comment type="subunit">
    <text evidence="5">Binds ribosomal protein uS19.</text>
</comment>
<dbReference type="OrthoDB" id="9810331at2"/>
<dbReference type="Gene3D" id="2.40.30.60">
    <property type="entry name" value="RimM"/>
    <property type="match status" value="1"/>
</dbReference>
<keyword evidence="2 5" id="KW-0690">Ribosome biogenesis</keyword>
<dbReference type="SUPFAM" id="SSF50447">
    <property type="entry name" value="Translation proteins"/>
    <property type="match status" value="1"/>
</dbReference>
<dbReference type="InterPro" id="IPR009000">
    <property type="entry name" value="Transl_B-barrel_sf"/>
</dbReference>
<evidence type="ECO:0000256" key="4">
    <source>
        <dbReference type="ARBA" id="ARBA00023186"/>
    </source>
</evidence>
<dbReference type="Pfam" id="PF24986">
    <property type="entry name" value="PRC_RimM"/>
    <property type="match status" value="1"/>
</dbReference>
<dbReference type="GO" id="GO:0005840">
    <property type="term" value="C:ribosome"/>
    <property type="evidence" value="ECO:0007669"/>
    <property type="project" value="InterPro"/>
</dbReference>
<evidence type="ECO:0000256" key="5">
    <source>
        <dbReference type="HAMAP-Rule" id="MF_00014"/>
    </source>
</evidence>
<sequence>MLESIENQYQKIGYIARSHGVQGEVLIISELDAPTLFDSLDLVRIENARGDLVPARVESVRVQEKHNRLSFFVQFEHVTDRTQADRLKQYAVYADREQVEHLLDRQDDPVDMTSFEVRMNGSRIGTVEEVLYNPAHPILQISTRNLEQLLVPFVDEYVTEVDEEHRQIHCRNLEQLGDV</sequence>
<evidence type="ECO:0000259" key="7">
    <source>
        <dbReference type="Pfam" id="PF24986"/>
    </source>
</evidence>
<dbReference type="InterPro" id="IPR036976">
    <property type="entry name" value="RimM_N_sf"/>
</dbReference>
<comment type="domain">
    <text evidence="5">The PRC barrel domain binds ribosomal protein uS19.</text>
</comment>
<feature type="domain" description="Ribosome maturation factor RimM PRC barrel" evidence="7">
    <location>
        <begin position="111"/>
        <end position="169"/>
    </location>
</feature>
<gene>
    <name evidence="5" type="primary">rimM</name>
    <name evidence="8" type="ORF">SAMN05443144_10793</name>
</gene>
<comment type="similarity">
    <text evidence="5">Belongs to the RimM family.</text>
</comment>
<evidence type="ECO:0000259" key="6">
    <source>
        <dbReference type="Pfam" id="PF01782"/>
    </source>
</evidence>
<evidence type="ECO:0000256" key="3">
    <source>
        <dbReference type="ARBA" id="ARBA00022552"/>
    </source>
</evidence>
<keyword evidence="1 5" id="KW-0963">Cytoplasm</keyword>
<proteinExistence type="inferred from homology"/>
<dbReference type="InterPro" id="IPR056792">
    <property type="entry name" value="PRC_RimM"/>
</dbReference>
<dbReference type="Pfam" id="PF01782">
    <property type="entry name" value="RimM"/>
    <property type="match status" value="1"/>
</dbReference>
<name>A0A1M5AK34_9BACT</name>
<comment type="function">
    <text evidence="5">An accessory protein needed during the final step in the assembly of 30S ribosomal subunit, possibly for assembly of the head region. Essential for efficient processing of 16S rRNA. May be needed both before and after RbfA during the maturation of 16S rRNA. It has affinity for free ribosomal 30S subunits but not for 70S ribosomes.</text>
</comment>
<keyword evidence="9" id="KW-1185">Reference proteome</keyword>
<dbReference type="STRING" id="1194090.SAMN05443144_10793"/>
<dbReference type="InterPro" id="IPR011961">
    <property type="entry name" value="RimM"/>
</dbReference>
<dbReference type="AlphaFoldDB" id="A0A1M5AK34"/>
<dbReference type="GO" id="GO:0006364">
    <property type="term" value="P:rRNA processing"/>
    <property type="evidence" value="ECO:0007669"/>
    <property type="project" value="UniProtKB-UniRule"/>
</dbReference>
<dbReference type="PANTHER" id="PTHR33692">
    <property type="entry name" value="RIBOSOME MATURATION FACTOR RIMM"/>
    <property type="match status" value="1"/>
</dbReference>
<evidence type="ECO:0000256" key="2">
    <source>
        <dbReference type="ARBA" id="ARBA00022517"/>
    </source>
</evidence>
<evidence type="ECO:0000313" key="9">
    <source>
        <dbReference type="Proteomes" id="UP000184041"/>
    </source>
</evidence>
<dbReference type="GO" id="GO:0043022">
    <property type="term" value="F:ribosome binding"/>
    <property type="evidence" value="ECO:0007669"/>
    <property type="project" value="InterPro"/>
</dbReference>
<evidence type="ECO:0000313" key="8">
    <source>
        <dbReference type="EMBL" id="SHF30516.1"/>
    </source>
</evidence>
<dbReference type="EMBL" id="FQUS01000007">
    <property type="protein sequence ID" value="SHF30516.1"/>
    <property type="molecule type" value="Genomic_DNA"/>
</dbReference>
<comment type="subcellular location">
    <subcellularLocation>
        <location evidence="5">Cytoplasm</location>
    </subcellularLocation>
</comment>
<dbReference type="InterPro" id="IPR002676">
    <property type="entry name" value="RimM_N"/>
</dbReference>
<organism evidence="8 9">
    <name type="scientific">Fodinibius roseus</name>
    <dbReference type="NCBI Taxonomy" id="1194090"/>
    <lineage>
        <taxon>Bacteria</taxon>
        <taxon>Pseudomonadati</taxon>
        <taxon>Balneolota</taxon>
        <taxon>Balneolia</taxon>
        <taxon>Balneolales</taxon>
        <taxon>Balneolaceae</taxon>
        <taxon>Fodinibius</taxon>
    </lineage>
</organism>
<dbReference type="Gene3D" id="2.30.30.240">
    <property type="entry name" value="PRC-barrel domain"/>
    <property type="match status" value="1"/>
</dbReference>
<keyword evidence="4 5" id="KW-0143">Chaperone</keyword>
<feature type="domain" description="RimM N-terminal" evidence="6">
    <location>
        <begin position="12"/>
        <end position="98"/>
    </location>
</feature>
<evidence type="ECO:0000256" key="1">
    <source>
        <dbReference type="ARBA" id="ARBA00022490"/>
    </source>
</evidence>
<protein>
    <recommendedName>
        <fullName evidence="5">Ribosome maturation factor RimM</fullName>
    </recommendedName>
</protein>
<dbReference type="RefSeq" id="WP_073062058.1">
    <property type="nucleotide sequence ID" value="NZ_FQUS01000007.1"/>
</dbReference>
<dbReference type="SUPFAM" id="SSF50346">
    <property type="entry name" value="PRC-barrel domain"/>
    <property type="match status" value="1"/>
</dbReference>
<dbReference type="HAMAP" id="MF_00014">
    <property type="entry name" value="Ribosome_mat_RimM"/>
    <property type="match status" value="1"/>
</dbReference>
<reference evidence="8 9" key="1">
    <citation type="submission" date="2016-11" db="EMBL/GenBank/DDBJ databases">
        <authorList>
            <person name="Jaros S."/>
            <person name="Januszkiewicz K."/>
            <person name="Wedrychowicz H."/>
        </authorList>
    </citation>
    <scope>NUCLEOTIDE SEQUENCE [LARGE SCALE GENOMIC DNA]</scope>
    <source>
        <strain evidence="8 9">DSM 21986</strain>
    </source>
</reference>
<dbReference type="GO" id="GO:0005737">
    <property type="term" value="C:cytoplasm"/>
    <property type="evidence" value="ECO:0007669"/>
    <property type="project" value="UniProtKB-SubCell"/>
</dbReference>
<dbReference type="InterPro" id="IPR011033">
    <property type="entry name" value="PRC_barrel-like_sf"/>
</dbReference>
<accession>A0A1M5AK34</accession>